<dbReference type="HOGENOM" id="CLU_026001_1_0_0"/>
<dbReference type="eggNOG" id="COG5267">
    <property type="taxonomic scope" value="Bacteria"/>
</dbReference>
<dbReference type="KEGG" id="saci:Sinac_7102"/>
<evidence type="ECO:0008006" key="4">
    <source>
        <dbReference type="Google" id="ProtNLM"/>
    </source>
</evidence>
<evidence type="ECO:0000313" key="2">
    <source>
        <dbReference type="EMBL" id="AGA31156.1"/>
    </source>
</evidence>
<proteinExistence type="predicted"/>
<dbReference type="InterPro" id="IPR014917">
    <property type="entry name" value="DUF1800"/>
</dbReference>
<evidence type="ECO:0000256" key="1">
    <source>
        <dbReference type="SAM" id="MobiDB-lite"/>
    </source>
</evidence>
<evidence type="ECO:0000313" key="3">
    <source>
        <dbReference type="Proteomes" id="UP000010798"/>
    </source>
</evidence>
<reference evidence="2 3" key="1">
    <citation type="submission" date="2012-02" db="EMBL/GenBank/DDBJ databases">
        <title>Complete sequence of chromosome of Singulisphaera acidiphila DSM 18658.</title>
        <authorList>
            <consortium name="US DOE Joint Genome Institute (JGI-PGF)"/>
            <person name="Lucas S."/>
            <person name="Copeland A."/>
            <person name="Lapidus A."/>
            <person name="Glavina del Rio T."/>
            <person name="Dalin E."/>
            <person name="Tice H."/>
            <person name="Bruce D."/>
            <person name="Goodwin L."/>
            <person name="Pitluck S."/>
            <person name="Peters L."/>
            <person name="Ovchinnikova G."/>
            <person name="Chertkov O."/>
            <person name="Kyrpides N."/>
            <person name="Mavromatis K."/>
            <person name="Ivanova N."/>
            <person name="Brettin T."/>
            <person name="Detter J.C."/>
            <person name="Han C."/>
            <person name="Larimer F."/>
            <person name="Land M."/>
            <person name="Hauser L."/>
            <person name="Markowitz V."/>
            <person name="Cheng J.-F."/>
            <person name="Hugenholtz P."/>
            <person name="Woyke T."/>
            <person name="Wu D."/>
            <person name="Tindall B."/>
            <person name="Pomrenke H."/>
            <person name="Brambilla E."/>
            <person name="Klenk H.-P."/>
            <person name="Eisen J.A."/>
        </authorList>
    </citation>
    <scope>NUCLEOTIDE SEQUENCE [LARGE SCALE GENOMIC DNA]</scope>
    <source>
        <strain evidence="3">ATCC BAA-1392 / DSM 18658 / VKM B-2454 / MOB10</strain>
    </source>
</reference>
<dbReference type="OrthoDB" id="9772295at2"/>
<accession>L0DRY6</accession>
<dbReference type="RefSeq" id="WP_015250228.1">
    <property type="nucleotide sequence ID" value="NC_019892.1"/>
</dbReference>
<gene>
    <name evidence="2" type="ordered locus">Sinac_7102</name>
</gene>
<name>L0DRY6_SINAD</name>
<protein>
    <recommendedName>
        <fullName evidence="4">DUF1800 domain-containing protein</fullName>
    </recommendedName>
</protein>
<feature type="compositionally biased region" description="Pro residues" evidence="1">
    <location>
        <begin position="14"/>
        <end position="23"/>
    </location>
</feature>
<dbReference type="AlphaFoldDB" id="L0DRY6"/>
<dbReference type="Proteomes" id="UP000010798">
    <property type="component" value="Chromosome"/>
</dbReference>
<sequence>MRVPLTPSADAGPPWAPYSPGPEQPWNRRRIVHLHRSVGFAATREEIERDLQEGPEASVDRFLQGQGPIGLDSDFERIAARLGDAAVDSRDPERLKAWWVFRMLASPDPLGERLTLAWHNHFATSNRKVDDLGAMRRQNDLFRRHARAPFGDLVNAAVRDPALLIWLDAPANRKGHPNENLARELLELFTLGIGHFHETDVKEAARALTGWTLLEGAFVENQLVHDAGEKTILGKSGPWRGADLVSILLDHPATAQRLAGRLSDLFIGEDILGPEDVNELANGLRTHHLNIEWGAATVLRSRAFFSSRNLGSRVVDPVGFVLGAVRALQMFAPPPRTLRLASWITQVGQDLFYPANVGGWPGGRSWLSSRALIARANFATTLMAGREFGLHEPPDILRATGQDIDQTASLDRVIETLTELLLGYDPGPAWRKPIAATAGEGSGSIAESARRAVALILSSPEAQVA</sequence>
<dbReference type="Pfam" id="PF08811">
    <property type="entry name" value="DUF1800"/>
    <property type="match status" value="1"/>
</dbReference>
<dbReference type="EMBL" id="CP003364">
    <property type="protein sequence ID" value="AGA31156.1"/>
    <property type="molecule type" value="Genomic_DNA"/>
</dbReference>
<dbReference type="STRING" id="886293.Sinac_7102"/>
<feature type="region of interest" description="Disordered" evidence="1">
    <location>
        <begin position="1"/>
        <end position="23"/>
    </location>
</feature>
<organism evidence="2 3">
    <name type="scientific">Singulisphaera acidiphila (strain ATCC BAA-1392 / DSM 18658 / VKM B-2454 / MOB10)</name>
    <dbReference type="NCBI Taxonomy" id="886293"/>
    <lineage>
        <taxon>Bacteria</taxon>
        <taxon>Pseudomonadati</taxon>
        <taxon>Planctomycetota</taxon>
        <taxon>Planctomycetia</taxon>
        <taxon>Isosphaerales</taxon>
        <taxon>Isosphaeraceae</taxon>
        <taxon>Singulisphaera</taxon>
    </lineage>
</organism>
<keyword evidence="3" id="KW-1185">Reference proteome</keyword>